<reference evidence="2" key="1">
    <citation type="submission" date="2015-08" db="EMBL/GenBank/DDBJ databases">
        <authorList>
            <person name="Varghese N."/>
        </authorList>
    </citation>
    <scope>NUCLEOTIDE SEQUENCE [LARGE SCALE GENOMIC DNA]</scope>
    <source>
        <strain evidence="2">DSM 23407</strain>
    </source>
</reference>
<gene>
    <name evidence="1" type="ORF">Ga0061067_10293</name>
</gene>
<dbReference type="RefSeq" id="WP_055454413.1">
    <property type="nucleotide sequence ID" value="NZ_CYHE01000002.1"/>
</dbReference>
<keyword evidence="2" id="KW-1185">Reference proteome</keyword>
<dbReference type="PIRSF" id="PIRSF020680">
    <property type="entry name" value="PhnH"/>
    <property type="match status" value="1"/>
</dbReference>
<dbReference type="Gene3D" id="3.40.50.11310">
    <property type="entry name" value="Bacterial phosphonate metabolism protein PhnH"/>
    <property type="match status" value="1"/>
</dbReference>
<evidence type="ECO:0000313" key="1">
    <source>
        <dbReference type="EMBL" id="CUA92727.1"/>
    </source>
</evidence>
<organism evidence="1 2">
    <name type="scientific">Pannonibacter indicus</name>
    <dbReference type="NCBI Taxonomy" id="466044"/>
    <lineage>
        <taxon>Bacteria</taxon>
        <taxon>Pseudomonadati</taxon>
        <taxon>Pseudomonadota</taxon>
        <taxon>Alphaproteobacteria</taxon>
        <taxon>Hyphomicrobiales</taxon>
        <taxon>Stappiaceae</taxon>
        <taxon>Pannonibacter</taxon>
    </lineage>
</organism>
<protein>
    <submittedName>
        <fullName evidence="1">Phosphonate C-P lyase system protein PhnH</fullName>
    </submittedName>
</protein>
<dbReference type="Pfam" id="PF05845">
    <property type="entry name" value="PhnH"/>
    <property type="match status" value="1"/>
</dbReference>
<dbReference type="InterPro" id="IPR008772">
    <property type="entry name" value="Phosphonate_metab_PhnH"/>
</dbReference>
<dbReference type="OrthoDB" id="9814509at2"/>
<dbReference type="InterPro" id="IPR038058">
    <property type="entry name" value="PhnH-like_sp"/>
</dbReference>
<name>A0A0K6HNW6_9HYPH</name>
<dbReference type="GO" id="GO:0016829">
    <property type="term" value="F:lyase activity"/>
    <property type="evidence" value="ECO:0007669"/>
    <property type="project" value="UniProtKB-KW"/>
</dbReference>
<dbReference type="AlphaFoldDB" id="A0A0K6HNW6"/>
<dbReference type="Proteomes" id="UP000183900">
    <property type="component" value="Unassembled WGS sequence"/>
</dbReference>
<dbReference type="SUPFAM" id="SSF159709">
    <property type="entry name" value="PhnH-like"/>
    <property type="match status" value="1"/>
</dbReference>
<keyword evidence="1" id="KW-0456">Lyase</keyword>
<dbReference type="EMBL" id="CYHE01000002">
    <property type="protein sequence ID" value="CUA92727.1"/>
    <property type="molecule type" value="Genomic_DNA"/>
</dbReference>
<dbReference type="GO" id="GO:0019634">
    <property type="term" value="P:organic phosphonate metabolic process"/>
    <property type="evidence" value="ECO:0007669"/>
    <property type="project" value="InterPro"/>
</dbReference>
<dbReference type="NCBIfam" id="TIGR03292">
    <property type="entry name" value="PhnH_redo"/>
    <property type="match status" value="1"/>
</dbReference>
<proteinExistence type="predicted"/>
<evidence type="ECO:0000313" key="2">
    <source>
        <dbReference type="Proteomes" id="UP000183900"/>
    </source>
</evidence>
<sequence length="204" mass="21397">MTPNNALTGALTGGFADAPIEAARAFRCLLEALARPGTIRTLDAAQPPLPVSPAAGTVLLTLADTTTPVFLAGDADCEAMRGWVTFHTGAPVLTAASLEAGADAASIRFALGRLEDLKPFMEQFSIGGPDYPDRSATLVLEVERLAAEGCRLRGPGIADEALLNLPDPELFRQNHALFPLGLDFFLTAGRQIAGLPRTTIVEAC</sequence>
<accession>A0A0K6HNW6</accession>